<organism evidence="3 4">
    <name type="scientific">Fuscovulum blasticum DSM 2131</name>
    <dbReference type="NCBI Taxonomy" id="1188250"/>
    <lineage>
        <taxon>Bacteria</taxon>
        <taxon>Pseudomonadati</taxon>
        <taxon>Pseudomonadota</taxon>
        <taxon>Alphaproteobacteria</taxon>
        <taxon>Rhodobacterales</taxon>
        <taxon>Paracoccaceae</taxon>
        <taxon>Pseudogemmobacter</taxon>
    </lineage>
</organism>
<protein>
    <recommendedName>
        <fullName evidence="2">Activator of Hsp90 ATPase homologue 1/2-like C-terminal domain-containing protein</fullName>
    </recommendedName>
</protein>
<dbReference type="SUPFAM" id="SSF55961">
    <property type="entry name" value="Bet v1-like"/>
    <property type="match status" value="1"/>
</dbReference>
<dbReference type="InterPro" id="IPR013538">
    <property type="entry name" value="ASHA1/2-like_C"/>
</dbReference>
<sequence length="150" mass="16699">MDDRANRTLTLTRVIAAPPAKVWRCWTDPALLPRWFGPAGYSCTTKSIDLRQGGQWVFDMNGPDGTVWPNRHRYRLMRPMDRIEYMMDDGEGSGDPAEIVVMLAPEGQGTRQDYVMTFPTEAMKKGAESFGAVELGQTTMAKLAALAEAL</sequence>
<dbReference type="Gene3D" id="3.30.530.20">
    <property type="match status" value="1"/>
</dbReference>
<comment type="caution">
    <text evidence="3">The sequence shown here is derived from an EMBL/GenBank/DDBJ whole genome shotgun (WGS) entry which is preliminary data.</text>
</comment>
<evidence type="ECO:0000313" key="4">
    <source>
        <dbReference type="Proteomes" id="UP000241362"/>
    </source>
</evidence>
<accession>A0A2T4JDV5</accession>
<dbReference type="RefSeq" id="WP_107672102.1">
    <property type="nucleotide sequence ID" value="NZ_PZKE01000002.1"/>
</dbReference>
<evidence type="ECO:0000259" key="2">
    <source>
        <dbReference type="Pfam" id="PF08327"/>
    </source>
</evidence>
<proteinExistence type="inferred from homology"/>
<dbReference type="AlphaFoldDB" id="A0A2T4JDV5"/>
<dbReference type="Proteomes" id="UP000241362">
    <property type="component" value="Unassembled WGS sequence"/>
</dbReference>
<evidence type="ECO:0000313" key="3">
    <source>
        <dbReference type="EMBL" id="PTE16094.1"/>
    </source>
</evidence>
<dbReference type="Pfam" id="PF08327">
    <property type="entry name" value="AHSA1"/>
    <property type="match status" value="1"/>
</dbReference>
<keyword evidence="4" id="KW-1185">Reference proteome</keyword>
<dbReference type="InterPro" id="IPR023393">
    <property type="entry name" value="START-like_dom_sf"/>
</dbReference>
<feature type="domain" description="Activator of Hsp90 ATPase homologue 1/2-like C-terminal" evidence="2">
    <location>
        <begin position="16"/>
        <end position="147"/>
    </location>
</feature>
<name>A0A2T4JDV5_FUSBL</name>
<reference evidence="3 4" key="1">
    <citation type="submission" date="2018-03" db="EMBL/GenBank/DDBJ databases">
        <title>Rhodobacter blasticus.</title>
        <authorList>
            <person name="Meyer T.E."/>
            <person name="Miller S."/>
            <person name="Lodha T."/>
            <person name="Gandham S."/>
            <person name="Chintalapati S."/>
            <person name="Chintalapati V.R."/>
        </authorList>
    </citation>
    <scope>NUCLEOTIDE SEQUENCE [LARGE SCALE GENOMIC DNA]</scope>
    <source>
        <strain evidence="3 4">DSM 2131</strain>
    </source>
</reference>
<comment type="similarity">
    <text evidence="1">Belongs to the AHA1 family.</text>
</comment>
<evidence type="ECO:0000256" key="1">
    <source>
        <dbReference type="ARBA" id="ARBA00006817"/>
    </source>
</evidence>
<dbReference type="EMBL" id="PZKE01000002">
    <property type="protein sequence ID" value="PTE16094.1"/>
    <property type="molecule type" value="Genomic_DNA"/>
</dbReference>
<gene>
    <name evidence="3" type="ORF">C5F44_03475</name>
</gene>